<evidence type="ECO:0000256" key="16">
    <source>
        <dbReference type="ARBA" id="ARBA00049931"/>
    </source>
</evidence>
<dbReference type="GO" id="GO:0001666">
    <property type="term" value="P:response to hypoxia"/>
    <property type="evidence" value="ECO:0007669"/>
    <property type="project" value="Ensembl"/>
</dbReference>
<reference evidence="20" key="3">
    <citation type="submission" date="2025-09" db="UniProtKB">
        <authorList>
            <consortium name="Ensembl"/>
        </authorList>
    </citation>
    <scope>IDENTIFICATION</scope>
</reference>
<dbReference type="GO" id="GO:0016528">
    <property type="term" value="C:sarcoplasm"/>
    <property type="evidence" value="ECO:0007669"/>
    <property type="project" value="UniProtKB-SubCell"/>
</dbReference>
<protein>
    <recommendedName>
        <fullName evidence="2">Myoglobin</fullName>
    </recommendedName>
    <alternativeName>
        <fullName evidence="13">Nitrite reductase MB</fullName>
    </alternativeName>
    <alternativeName>
        <fullName evidence="14">Pseudoperoxidase MB</fullName>
    </alternativeName>
</protein>
<organism evidence="20 21">
    <name type="scientific">Cynoglossus semilaevis</name>
    <name type="common">Tongue sole</name>
    <dbReference type="NCBI Taxonomy" id="244447"/>
    <lineage>
        <taxon>Eukaryota</taxon>
        <taxon>Metazoa</taxon>
        <taxon>Chordata</taxon>
        <taxon>Craniata</taxon>
        <taxon>Vertebrata</taxon>
        <taxon>Euteleostomi</taxon>
        <taxon>Actinopterygii</taxon>
        <taxon>Neopterygii</taxon>
        <taxon>Teleostei</taxon>
        <taxon>Neoteleostei</taxon>
        <taxon>Acanthomorphata</taxon>
        <taxon>Carangaria</taxon>
        <taxon>Pleuronectiformes</taxon>
        <taxon>Pleuronectoidei</taxon>
        <taxon>Cynoglossidae</taxon>
        <taxon>Cynoglossinae</taxon>
        <taxon>Cynoglossus</taxon>
    </lineage>
</organism>
<dbReference type="GeneTree" id="ENSGT00940000160809"/>
<dbReference type="Ensembl" id="ENSCSET00000010431.1">
    <property type="protein sequence ID" value="ENSCSEP00000010307.1"/>
    <property type="gene ID" value="ENSCSEG00000006616.1"/>
</dbReference>
<dbReference type="GO" id="GO:0048565">
    <property type="term" value="P:digestive tract development"/>
    <property type="evidence" value="ECO:0007669"/>
    <property type="project" value="Ensembl"/>
</dbReference>
<evidence type="ECO:0000256" key="12">
    <source>
        <dbReference type="ARBA" id="ARBA00044514"/>
    </source>
</evidence>
<evidence type="ECO:0000256" key="5">
    <source>
        <dbReference type="ARBA" id="ARBA00022617"/>
    </source>
</evidence>
<dbReference type="GO" id="GO:0001570">
    <property type="term" value="P:vasculogenesis"/>
    <property type="evidence" value="ECO:0007669"/>
    <property type="project" value="Ensembl"/>
</dbReference>
<evidence type="ECO:0000313" key="20">
    <source>
        <dbReference type="Ensembl" id="ENSCSEP00000010307.1"/>
    </source>
</evidence>
<accession>A0A3P8V6Z9</accession>
<keyword evidence="7" id="KW-0479">Metal-binding</keyword>
<reference evidence="20 21" key="1">
    <citation type="journal article" date="2014" name="Nat. Genet.">
        <title>Whole-genome sequence of a flatfish provides insights into ZW sex chromosome evolution and adaptation to a benthic lifestyle.</title>
        <authorList>
            <person name="Chen S."/>
            <person name="Zhang G."/>
            <person name="Shao C."/>
            <person name="Huang Q."/>
            <person name="Liu G."/>
            <person name="Zhang P."/>
            <person name="Song W."/>
            <person name="An N."/>
            <person name="Chalopin D."/>
            <person name="Volff J.N."/>
            <person name="Hong Y."/>
            <person name="Li Q."/>
            <person name="Sha Z."/>
            <person name="Zhou H."/>
            <person name="Xie M."/>
            <person name="Yu Q."/>
            <person name="Liu Y."/>
            <person name="Xiang H."/>
            <person name="Wang N."/>
            <person name="Wu K."/>
            <person name="Yang C."/>
            <person name="Zhou Q."/>
            <person name="Liao X."/>
            <person name="Yang L."/>
            <person name="Hu Q."/>
            <person name="Zhang J."/>
            <person name="Meng L."/>
            <person name="Jin L."/>
            <person name="Tian Y."/>
            <person name="Lian J."/>
            <person name="Yang J."/>
            <person name="Miao G."/>
            <person name="Liu S."/>
            <person name="Liang Z."/>
            <person name="Yan F."/>
            <person name="Li Y."/>
            <person name="Sun B."/>
            <person name="Zhang H."/>
            <person name="Zhang J."/>
            <person name="Zhu Y."/>
            <person name="Du M."/>
            <person name="Zhao Y."/>
            <person name="Schartl M."/>
            <person name="Tang Q."/>
            <person name="Wang J."/>
        </authorList>
    </citation>
    <scope>NUCLEOTIDE SEQUENCE</scope>
</reference>
<feature type="domain" description="Globin" evidence="19">
    <location>
        <begin position="29"/>
        <end position="172"/>
    </location>
</feature>
<name>A0A3P8V6Z9_CYNSE</name>
<dbReference type="PROSITE" id="PS01033">
    <property type="entry name" value="GLOBIN"/>
    <property type="match status" value="1"/>
</dbReference>
<dbReference type="InterPro" id="IPR009050">
    <property type="entry name" value="Globin-like_sf"/>
</dbReference>
<dbReference type="GO" id="GO:0014823">
    <property type="term" value="P:response to activity"/>
    <property type="evidence" value="ECO:0007669"/>
    <property type="project" value="Ensembl"/>
</dbReference>
<evidence type="ECO:0000256" key="1">
    <source>
        <dbReference type="ARBA" id="ARBA00008705"/>
    </source>
</evidence>
<comment type="catalytic activity">
    <reaction evidence="15">
        <text>Fe(III)-heme b-[protein] + nitric oxide + H2O = Fe(II)-heme b-[protein] + nitrite + 2 H(+)</text>
        <dbReference type="Rhea" id="RHEA:77711"/>
        <dbReference type="Rhea" id="RHEA-COMP:18975"/>
        <dbReference type="Rhea" id="RHEA-COMP:18976"/>
        <dbReference type="ChEBI" id="CHEBI:15377"/>
        <dbReference type="ChEBI" id="CHEBI:15378"/>
        <dbReference type="ChEBI" id="CHEBI:16301"/>
        <dbReference type="ChEBI" id="CHEBI:16480"/>
        <dbReference type="ChEBI" id="CHEBI:55376"/>
        <dbReference type="ChEBI" id="CHEBI:60344"/>
    </reaction>
    <physiologicalReaction direction="right-to-left" evidence="15">
        <dbReference type="Rhea" id="RHEA:77713"/>
    </physiologicalReaction>
</comment>
<dbReference type="InParanoid" id="A0A3P8V6Z9"/>
<evidence type="ECO:0000256" key="3">
    <source>
        <dbReference type="ARBA" id="ARBA00022448"/>
    </source>
</evidence>
<proteinExistence type="inferred from homology"/>
<evidence type="ECO:0000256" key="10">
    <source>
        <dbReference type="ARBA" id="ARBA00023179"/>
    </source>
</evidence>
<keyword evidence="8" id="KW-0560">Oxidoreductase</keyword>
<keyword evidence="5 17" id="KW-0349">Heme</keyword>
<dbReference type="AlphaFoldDB" id="A0A3P8V6Z9"/>
<keyword evidence="9" id="KW-0408">Iron</keyword>
<dbReference type="InterPro" id="IPR000971">
    <property type="entry name" value="Globin"/>
</dbReference>
<evidence type="ECO:0000256" key="14">
    <source>
        <dbReference type="ARBA" id="ARBA00044553"/>
    </source>
</evidence>
<dbReference type="PANTHER" id="PTHR47132:SF1">
    <property type="entry name" value="MYOGLOBIN"/>
    <property type="match status" value="1"/>
</dbReference>
<keyword evidence="6 17" id="KW-0561">Oxygen transport</keyword>
<dbReference type="Pfam" id="PF00042">
    <property type="entry name" value="Globin"/>
    <property type="match status" value="1"/>
</dbReference>
<evidence type="ECO:0000313" key="21">
    <source>
        <dbReference type="Proteomes" id="UP000265120"/>
    </source>
</evidence>
<dbReference type="GO" id="GO:0016491">
    <property type="term" value="F:oxidoreductase activity"/>
    <property type="evidence" value="ECO:0007669"/>
    <property type="project" value="UniProtKB-KW"/>
</dbReference>
<evidence type="ECO:0000256" key="2">
    <source>
        <dbReference type="ARBA" id="ARBA00019044"/>
    </source>
</evidence>
<comment type="subunit">
    <text evidence="12">Monomeric.</text>
</comment>
<reference evidence="20" key="2">
    <citation type="submission" date="2025-08" db="UniProtKB">
        <authorList>
            <consortium name="Ensembl"/>
        </authorList>
    </citation>
    <scope>IDENTIFICATION</scope>
</reference>
<comment type="subcellular location">
    <subcellularLocation>
        <location evidence="11">Cytoplasm</location>
        <location evidence="11">Sarcoplasm</location>
    </subcellularLocation>
</comment>
<evidence type="ECO:0000256" key="17">
    <source>
        <dbReference type="RuleBase" id="RU000356"/>
    </source>
</evidence>
<dbReference type="GO" id="GO:0046872">
    <property type="term" value="F:metal ion binding"/>
    <property type="evidence" value="ECO:0007669"/>
    <property type="project" value="UniProtKB-KW"/>
</dbReference>
<dbReference type="PRINTS" id="PR00613">
    <property type="entry name" value="MYOGLOBIN"/>
</dbReference>
<keyword evidence="4" id="KW-0963">Cytoplasm</keyword>
<sequence length="176" mass="19757">MNYFFNYCFFCPCFLPQSLLFLFLLSSSLQIMADFEKVLCCWDAVEADLETHGNMVLTRLFKQKPETQKLFPKFVGIAESDLSSNKQVSEHGATVLKKLGELLKARGDHAKILKPLSQTHAKIHKIPIEHFNVISEVVIKVMAEKAGLDQAGQEALRSIMGIVIADMAANYKELGH</sequence>
<keyword evidence="21" id="KW-1185">Reference proteome</keyword>
<dbReference type="Proteomes" id="UP000265120">
    <property type="component" value="Chromosome 9"/>
</dbReference>
<dbReference type="Gene3D" id="6.10.140.2110">
    <property type="match status" value="1"/>
</dbReference>
<keyword evidence="3 17" id="KW-0813">Transport</keyword>
<dbReference type="GO" id="GO:0005344">
    <property type="term" value="F:oxygen carrier activity"/>
    <property type="evidence" value="ECO:0007669"/>
    <property type="project" value="UniProtKB-KW"/>
</dbReference>
<evidence type="ECO:0000256" key="13">
    <source>
        <dbReference type="ARBA" id="ARBA00044552"/>
    </source>
</evidence>
<evidence type="ECO:0000256" key="11">
    <source>
        <dbReference type="ARBA" id="ARBA00044498"/>
    </source>
</evidence>
<evidence type="ECO:0000256" key="7">
    <source>
        <dbReference type="ARBA" id="ARBA00022723"/>
    </source>
</evidence>
<keyword evidence="10" id="KW-0514">Muscle protein</keyword>
<evidence type="ECO:0000256" key="9">
    <source>
        <dbReference type="ARBA" id="ARBA00023004"/>
    </source>
</evidence>
<evidence type="ECO:0000259" key="19">
    <source>
        <dbReference type="PROSITE" id="PS01033"/>
    </source>
</evidence>
<dbReference type="Gene3D" id="6.10.140.2100">
    <property type="match status" value="1"/>
</dbReference>
<feature type="signal peptide" evidence="18">
    <location>
        <begin position="1"/>
        <end position="33"/>
    </location>
</feature>
<feature type="chain" id="PRO_5017972394" description="Myoglobin" evidence="18">
    <location>
        <begin position="34"/>
        <end position="176"/>
    </location>
</feature>
<dbReference type="PANTHER" id="PTHR47132">
    <property type="entry name" value="MYOGLOBIN"/>
    <property type="match status" value="1"/>
</dbReference>
<dbReference type="SUPFAM" id="SSF46458">
    <property type="entry name" value="Globin-like"/>
    <property type="match status" value="1"/>
</dbReference>
<comment type="similarity">
    <text evidence="1 17">Belongs to the globin family.</text>
</comment>
<dbReference type="GO" id="GO:0019825">
    <property type="term" value="F:oxygen binding"/>
    <property type="evidence" value="ECO:0007669"/>
    <property type="project" value="InterPro"/>
</dbReference>
<evidence type="ECO:0000256" key="8">
    <source>
        <dbReference type="ARBA" id="ARBA00023002"/>
    </source>
</evidence>
<dbReference type="GO" id="GO:0020037">
    <property type="term" value="F:heme binding"/>
    <property type="evidence" value="ECO:0007669"/>
    <property type="project" value="InterPro"/>
</dbReference>
<evidence type="ECO:0000256" key="15">
    <source>
        <dbReference type="ARBA" id="ARBA00048118"/>
    </source>
</evidence>
<dbReference type="GO" id="GO:0070062">
    <property type="term" value="C:extracellular exosome"/>
    <property type="evidence" value="ECO:0007669"/>
    <property type="project" value="TreeGrafter"/>
</dbReference>
<comment type="catalytic activity">
    <reaction evidence="16">
        <text>H2O2 + AH2 = A + 2 H2O</text>
        <dbReference type="Rhea" id="RHEA:30275"/>
        <dbReference type="ChEBI" id="CHEBI:13193"/>
        <dbReference type="ChEBI" id="CHEBI:15377"/>
        <dbReference type="ChEBI" id="CHEBI:16240"/>
        <dbReference type="ChEBI" id="CHEBI:17499"/>
    </reaction>
</comment>
<evidence type="ECO:0000256" key="4">
    <source>
        <dbReference type="ARBA" id="ARBA00022490"/>
    </source>
</evidence>
<evidence type="ECO:0000256" key="6">
    <source>
        <dbReference type="ARBA" id="ARBA00022621"/>
    </source>
</evidence>
<dbReference type="InterPro" id="IPR002335">
    <property type="entry name" value="Myoglobin"/>
</dbReference>
<dbReference type="STRING" id="244447.ENSCSEP00000010307"/>
<evidence type="ECO:0000256" key="18">
    <source>
        <dbReference type="SAM" id="SignalP"/>
    </source>
</evidence>
<keyword evidence="18" id="KW-0732">Signal</keyword>
<dbReference type="FunCoup" id="A0A3P8V6Z9">
    <property type="interactions" value="1342"/>
</dbReference>